<dbReference type="RefSeq" id="WP_011164811.1">
    <property type="nucleotide sequence ID" value="NZ_AP029059.1"/>
</dbReference>
<dbReference type="InterPro" id="IPR027417">
    <property type="entry name" value="P-loop_NTPase"/>
</dbReference>
<protein>
    <recommendedName>
        <fullName evidence="1">NadR/Ttd14 AAA domain-containing protein</fullName>
    </recommendedName>
</protein>
<feature type="domain" description="NadR/Ttd14 AAA" evidence="1">
    <location>
        <begin position="6"/>
        <end position="172"/>
    </location>
</feature>
<organism evidence="2 3">
    <name type="scientific">Bdellovibrio bacteriovorus</name>
    <dbReference type="NCBI Taxonomy" id="959"/>
    <lineage>
        <taxon>Bacteria</taxon>
        <taxon>Pseudomonadati</taxon>
        <taxon>Bdellovibrionota</taxon>
        <taxon>Bdellovibrionia</taxon>
        <taxon>Bdellovibrionales</taxon>
        <taxon>Pseudobdellovibrionaceae</taxon>
        <taxon>Bdellovibrio</taxon>
    </lineage>
</organism>
<dbReference type="KEGG" id="bbac:EP01_08200"/>
<dbReference type="PANTHER" id="PTHR34932">
    <property type="entry name" value="TRPL TRANSLOCATION DEFECT PROTEIN 14"/>
    <property type="match status" value="1"/>
</dbReference>
<dbReference type="GeneID" id="93013313"/>
<dbReference type="AlphaFoldDB" id="A0A1Z3N7F6"/>
<dbReference type="InterPro" id="IPR053227">
    <property type="entry name" value="TRPL-trafficking_regulator"/>
</dbReference>
<dbReference type="GO" id="GO:0005525">
    <property type="term" value="F:GTP binding"/>
    <property type="evidence" value="ECO:0007669"/>
    <property type="project" value="TreeGrafter"/>
</dbReference>
<dbReference type="Proteomes" id="UP000197003">
    <property type="component" value="Chromosome"/>
</dbReference>
<name>A0A1Z3N7F6_BDEBC</name>
<evidence type="ECO:0000313" key="2">
    <source>
        <dbReference type="EMBL" id="ASD63386.1"/>
    </source>
</evidence>
<proteinExistence type="predicted"/>
<dbReference type="InterPro" id="IPR038727">
    <property type="entry name" value="NadR/Ttd14_AAA_dom"/>
</dbReference>
<dbReference type="Pfam" id="PF13521">
    <property type="entry name" value="AAA_28"/>
    <property type="match status" value="1"/>
</dbReference>
<dbReference type="PANTHER" id="PTHR34932:SF1">
    <property type="entry name" value="TRPL TRANSLOCATION DEFECT PROTEIN 14"/>
    <property type="match status" value="1"/>
</dbReference>
<dbReference type="Gene3D" id="3.40.50.300">
    <property type="entry name" value="P-loop containing nucleotide triphosphate hydrolases"/>
    <property type="match status" value="1"/>
</dbReference>
<dbReference type="GO" id="GO:0070300">
    <property type="term" value="F:phosphatidic acid binding"/>
    <property type="evidence" value="ECO:0007669"/>
    <property type="project" value="TreeGrafter"/>
</dbReference>
<accession>A0A1Z3N7F6</accession>
<sequence length="201" mass="22439">MNSYVKVAITGGPSGGKTTLIEALKKELGQRCAIVPEAASILYRGGFPRYKDPQTVVHAQKAIYATQFELEAMISYVSQKSLIVCDRGSLDSAAYWPTSLGSDFFTSMNTTKEKELARYDWVIHLDTAAADDYDSSNPIRTETYQEAWDLNDRIKNAWDGHPRRVVITHNADFLSKMTTSLAVIKAIMAHKSAEEIKKELL</sequence>
<dbReference type="OMA" id="QRAIYHV"/>
<reference evidence="2 3" key="1">
    <citation type="submission" date="2017-04" db="EMBL/GenBank/DDBJ databases">
        <title>Whole genome sequence of Bdellovibrio bacteriovorus strain SSB218315.</title>
        <authorList>
            <person name="Oyedara O."/>
            <person name="Rodriguez-Perez M.A."/>
        </authorList>
    </citation>
    <scope>NUCLEOTIDE SEQUENCE [LARGE SCALE GENOMIC DNA]</scope>
    <source>
        <strain evidence="2 3">SSB218315</strain>
    </source>
</reference>
<evidence type="ECO:0000259" key="1">
    <source>
        <dbReference type="Pfam" id="PF13521"/>
    </source>
</evidence>
<dbReference type="SUPFAM" id="SSF52540">
    <property type="entry name" value="P-loop containing nucleoside triphosphate hydrolases"/>
    <property type="match status" value="1"/>
</dbReference>
<gene>
    <name evidence="2" type="ORF">B9G79_07265</name>
</gene>
<dbReference type="EMBL" id="CP020946">
    <property type="protein sequence ID" value="ASD63386.1"/>
    <property type="molecule type" value="Genomic_DNA"/>
</dbReference>
<dbReference type="GO" id="GO:0035091">
    <property type="term" value="F:phosphatidylinositol binding"/>
    <property type="evidence" value="ECO:0007669"/>
    <property type="project" value="TreeGrafter"/>
</dbReference>
<dbReference type="OrthoDB" id="5291677at2"/>
<evidence type="ECO:0000313" key="3">
    <source>
        <dbReference type="Proteomes" id="UP000197003"/>
    </source>
</evidence>